<keyword evidence="2" id="KW-1185">Reference proteome</keyword>
<proteinExistence type="predicted"/>
<reference evidence="1" key="1">
    <citation type="submission" date="2020-12" db="EMBL/GenBank/DDBJ databases">
        <title>WGS assembly of Carya illinoinensis cv. Pawnee.</title>
        <authorList>
            <person name="Platts A."/>
            <person name="Shu S."/>
            <person name="Wright S."/>
            <person name="Barry K."/>
            <person name="Edger P."/>
            <person name="Pires J.C."/>
            <person name="Schmutz J."/>
        </authorList>
    </citation>
    <scope>NUCLEOTIDE SEQUENCE</scope>
    <source>
        <tissue evidence="1">Leaf</tissue>
    </source>
</reference>
<organism evidence="1 2">
    <name type="scientific">Carya illinoinensis</name>
    <name type="common">Pecan</name>
    <dbReference type="NCBI Taxonomy" id="32201"/>
    <lineage>
        <taxon>Eukaryota</taxon>
        <taxon>Viridiplantae</taxon>
        <taxon>Streptophyta</taxon>
        <taxon>Embryophyta</taxon>
        <taxon>Tracheophyta</taxon>
        <taxon>Spermatophyta</taxon>
        <taxon>Magnoliopsida</taxon>
        <taxon>eudicotyledons</taxon>
        <taxon>Gunneridae</taxon>
        <taxon>Pentapetalae</taxon>
        <taxon>rosids</taxon>
        <taxon>fabids</taxon>
        <taxon>Fagales</taxon>
        <taxon>Juglandaceae</taxon>
        <taxon>Carya</taxon>
    </lineage>
</organism>
<gene>
    <name evidence="1" type="ORF">CIPAW_06G103400</name>
</gene>
<dbReference type="Proteomes" id="UP000811609">
    <property type="component" value="Chromosome 6"/>
</dbReference>
<accession>A0A8T1QAJ7</accession>
<protein>
    <submittedName>
        <fullName evidence="1">Uncharacterized protein</fullName>
    </submittedName>
</protein>
<sequence length="89" mass="10054">MNKTTNSSTKRERECTAYFLLPRRETVTRIGIGGALRLLSFRSRAACGRNVHLWVTRILCSQAVFAPGLFVKLNLLESKARERERDGAS</sequence>
<evidence type="ECO:0000313" key="1">
    <source>
        <dbReference type="EMBL" id="KAG6651332.1"/>
    </source>
</evidence>
<name>A0A8T1QAJ7_CARIL</name>
<comment type="caution">
    <text evidence="1">The sequence shown here is derived from an EMBL/GenBank/DDBJ whole genome shotgun (WGS) entry which is preliminary data.</text>
</comment>
<dbReference type="EMBL" id="CM031814">
    <property type="protein sequence ID" value="KAG6651332.1"/>
    <property type="molecule type" value="Genomic_DNA"/>
</dbReference>
<evidence type="ECO:0000313" key="2">
    <source>
        <dbReference type="Proteomes" id="UP000811609"/>
    </source>
</evidence>
<dbReference type="AlphaFoldDB" id="A0A8T1QAJ7"/>